<evidence type="ECO:0000256" key="1">
    <source>
        <dbReference type="ARBA" id="ARBA00023186"/>
    </source>
</evidence>
<comment type="caution">
    <text evidence="2">The sequence shown here is derived from an EMBL/GenBank/DDBJ whole genome shotgun (WGS) entry which is preliminary data.</text>
</comment>
<dbReference type="RefSeq" id="WP_152157344.1">
    <property type="nucleotide sequence ID" value="NZ_WEHX01000002.1"/>
</dbReference>
<dbReference type="Pfam" id="PF02613">
    <property type="entry name" value="Nitrate_red_del"/>
    <property type="match status" value="1"/>
</dbReference>
<evidence type="ECO:0000313" key="2">
    <source>
        <dbReference type="EMBL" id="KAB7663073.1"/>
    </source>
</evidence>
<organism evidence="2 3">
    <name type="scientific">Sutterella seckii</name>
    <dbReference type="NCBI Taxonomy" id="1944635"/>
    <lineage>
        <taxon>Bacteria</taxon>
        <taxon>Pseudomonadati</taxon>
        <taxon>Pseudomonadota</taxon>
        <taxon>Betaproteobacteria</taxon>
        <taxon>Burkholderiales</taxon>
        <taxon>Sutterellaceae</taxon>
        <taxon>Sutterella</taxon>
    </lineage>
</organism>
<dbReference type="AlphaFoldDB" id="A0A6I1F4S4"/>
<dbReference type="InterPro" id="IPR020945">
    <property type="entry name" value="DMSO/NO3_reduct_chaperone"/>
</dbReference>
<protein>
    <submittedName>
        <fullName evidence="2">Molecular chaperone TorD family protein</fullName>
    </submittedName>
</protein>
<dbReference type="EMBL" id="WEHX01000002">
    <property type="protein sequence ID" value="KAB7663073.1"/>
    <property type="molecule type" value="Genomic_DNA"/>
</dbReference>
<dbReference type="SUPFAM" id="SSF89155">
    <property type="entry name" value="TorD-like"/>
    <property type="match status" value="1"/>
</dbReference>
<dbReference type="OrthoDB" id="9154644at2"/>
<dbReference type="InterPro" id="IPR036411">
    <property type="entry name" value="TorD-like_sf"/>
</dbReference>
<dbReference type="Proteomes" id="UP000430564">
    <property type="component" value="Unassembled WGS sequence"/>
</dbReference>
<dbReference type="PANTHER" id="PTHR34227">
    <property type="entry name" value="CHAPERONE PROTEIN YCDY"/>
    <property type="match status" value="1"/>
</dbReference>
<gene>
    <name evidence="2" type="ORF">GBM95_00795</name>
</gene>
<keyword evidence="1" id="KW-0143">Chaperone</keyword>
<reference evidence="2 3" key="1">
    <citation type="submission" date="2019-10" db="EMBL/GenBank/DDBJ databases">
        <title>Genome diversity of Sutterella seckii.</title>
        <authorList>
            <person name="Chaplin A.V."/>
            <person name="Sokolova S.R."/>
            <person name="Mosin K.A."/>
            <person name="Ivanova E.L."/>
            <person name="Kochetkova T.O."/>
            <person name="Goltsov A.Y."/>
            <person name="Trofimov D.Y."/>
            <person name="Efimov B.A."/>
        </authorList>
    </citation>
    <scope>NUCLEOTIDE SEQUENCE [LARGE SCALE GENOMIC DNA]</scope>
    <source>
        <strain evidence="2 3">ASD393</strain>
    </source>
</reference>
<name>A0A6I1F4S4_9BURK</name>
<accession>A0A6I1F4S4</accession>
<dbReference type="PANTHER" id="PTHR34227:SF1">
    <property type="entry name" value="DIMETHYL SULFOXIDE REDUCTASE CHAPERONE-RELATED"/>
    <property type="match status" value="1"/>
</dbReference>
<proteinExistence type="predicted"/>
<evidence type="ECO:0000313" key="3">
    <source>
        <dbReference type="Proteomes" id="UP000430564"/>
    </source>
</evidence>
<dbReference type="Gene3D" id="1.10.3480.10">
    <property type="entry name" value="TorD-like"/>
    <property type="match status" value="1"/>
</dbReference>
<sequence>MPTENTFSALQPAFDALALLFLQPETLGAAAQLPQAAEVILEAGASLPQTLRSRLDEIAARTPVSDLALAQAYAKLFLGVGEKTIPLCESAWTSAQHLLCQGAELECRRVYEDAGLELAGGSVVPEDHLGLMLGFLAVSALRGDARTGLSFYQTHAAPLLPAIADAIRQRGEAAGPYLDVADLLEGIHQTLA</sequence>
<dbReference type="InterPro" id="IPR050289">
    <property type="entry name" value="TorD/DmsD_chaperones"/>
</dbReference>